<evidence type="ECO:0000313" key="2">
    <source>
        <dbReference type="Proteomes" id="UP001629744"/>
    </source>
</evidence>
<protein>
    <submittedName>
        <fullName evidence="1">Uncharacterized protein</fullName>
    </submittedName>
</protein>
<organism evidence="1 2">
    <name type="scientific">Prescottella soli</name>
    <dbReference type="NCBI Taxonomy" id="1543852"/>
    <lineage>
        <taxon>Bacteria</taxon>
        <taxon>Bacillati</taxon>
        <taxon>Actinomycetota</taxon>
        <taxon>Actinomycetes</taxon>
        <taxon>Mycobacteriales</taxon>
        <taxon>Nocardiaceae</taxon>
        <taxon>Prescottella</taxon>
    </lineage>
</organism>
<gene>
    <name evidence="1" type="ORF">ABEU19_004729</name>
</gene>
<name>A0ABW9FZW1_9NOCA</name>
<dbReference type="Proteomes" id="UP001629744">
    <property type="component" value="Unassembled WGS sequence"/>
</dbReference>
<proteinExistence type="predicted"/>
<dbReference type="EMBL" id="JBDLNU010000007">
    <property type="protein sequence ID" value="MFM1731176.1"/>
    <property type="molecule type" value="Genomic_DNA"/>
</dbReference>
<keyword evidence="2" id="KW-1185">Reference proteome</keyword>
<evidence type="ECO:0000313" key="1">
    <source>
        <dbReference type="EMBL" id="MFM1731176.1"/>
    </source>
</evidence>
<accession>A0ABW9FZW1</accession>
<sequence length="86" mass="8828">MKIIKYAAIGIVVLGVFRGYVNWADTEGVDSSNVIRVFATSVNTIADLTYRWIPVVINTVTGGGNTGGGQTPAADAAALIGGGSAW</sequence>
<reference evidence="1 2" key="1">
    <citation type="submission" date="2023-11" db="EMBL/GenBank/DDBJ databases">
        <authorList>
            <person name="Val-Calvo J."/>
            <person name="Scortti M."/>
            <person name="Vazquez-Boland J."/>
        </authorList>
    </citation>
    <scope>NUCLEOTIDE SEQUENCE [LARGE SCALE GENOMIC DNA]</scope>
    <source>
        <strain evidence="1 2">DSM 46662</strain>
    </source>
</reference>
<comment type="caution">
    <text evidence="1">The sequence shown here is derived from an EMBL/GenBank/DDBJ whole genome shotgun (WGS) entry which is preliminary data.</text>
</comment>
<dbReference type="RefSeq" id="WP_348605187.1">
    <property type="nucleotide sequence ID" value="NZ_CP157276.1"/>
</dbReference>